<dbReference type="Proteomes" id="UP000265520">
    <property type="component" value="Unassembled WGS sequence"/>
</dbReference>
<sequence length="51" mass="4916">GEGRLTEVVDAMLVEVLVVVAVTVVAVSVAAMSLAAAIGVVVVVAGAVITP</sequence>
<name>A0A392SS12_9FABA</name>
<keyword evidence="1" id="KW-0472">Membrane</keyword>
<dbReference type="EMBL" id="LXQA010428707">
    <property type="protein sequence ID" value="MCI51222.1"/>
    <property type="molecule type" value="Genomic_DNA"/>
</dbReference>
<organism evidence="2 3">
    <name type="scientific">Trifolium medium</name>
    <dbReference type="NCBI Taxonomy" id="97028"/>
    <lineage>
        <taxon>Eukaryota</taxon>
        <taxon>Viridiplantae</taxon>
        <taxon>Streptophyta</taxon>
        <taxon>Embryophyta</taxon>
        <taxon>Tracheophyta</taxon>
        <taxon>Spermatophyta</taxon>
        <taxon>Magnoliopsida</taxon>
        <taxon>eudicotyledons</taxon>
        <taxon>Gunneridae</taxon>
        <taxon>Pentapetalae</taxon>
        <taxon>rosids</taxon>
        <taxon>fabids</taxon>
        <taxon>Fabales</taxon>
        <taxon>Fabaceae</taxon>
        <taxon>Papilionoideae</taxon>
        <taxon>50 kb inversion clade</taxon>
        <taxon>NPAAA clade</taxon>
        <taxon>Hologalegina</taxon>
        <taxon>IRL clade</taxon>
        <taxon>Trifolieae</taxon>
        <taxon>Trifolium</taxon>
    </lineage>
</organism>
<keyword evidence="3" id="KW-1185">Reference proteome</keyword>
<comment type="caution">
    <text evidence="2">The sequence shown here is derived from an EMBL/GenBank/DDBJ whole genome shotgun (WGS) entry which is preliminary data.</text>
</comment>
<keyword evidence="1" id="KW-0812">Transmembrane</keyword>
<evidence type="ECO:0000256" key="1">
    <source>
        <dbReference type="SAM" id="Phobius"/>
    </source>
</evidence>
<feature type="transmembrane region" description="Helical" evidence="1">
    <location>
        <begin position="16"/>
        <end position="49"/>
    </location>
</feature>
<protein>
    <submittedName>
        <fullName evidence="2">Uncharacterized protein</fullName>
    </submittedName>
</protein>
<dbReference type="AlphaFoldDB" id="A0A392SS12"/>
<reference evidence="2 3" key="1">
    <citation type="journal article" date="2018" name="Front. Plant Sci.">
        <title>Red Clover (Trifolium pratense) and Zigzag Clover (T. medium) - A Picture of Genomic Similarities and Differences.</title>
        <authorList>
            <person name="Dluhosova J."/>
            <person name="Istvanek J."/>
            <person name="Nedelnik J."/>
            <person name="Repkova J."/>
        </authorList>
    </citation>
    <scope>NUCLEOTIDE SEQUENCE [LARGE SCALE GENOMIC DNA]</scope>
    <source>
        <strain evidence="3">cv. 10/8</strain>
        <tissue evidence="2">Leaf</tissue>
    </source>
</reference>
<feature type="non-terminal residue" evidence="2">
    <location>
        <position position="1"/>
    </location>
</feature>
<keyword evidence="1" id="KW-1133">Transmembrane helix</keyword>
<accession>A0A392SS12</accession>
<evidence type="ECO:0000313" key="2">
    <source>
        <dbReference type="EMBL" id="MCI51222.1"/>
    </source>
</evidence>
<proteinExistence type="predicted"/>
<evidence type="ECO:0000313" key="3">
    <source>
        <dbReference type="Proteomes" id="UP000265520"/>
    </source>
</evidence>